<dbReference type="PANTHER" id="PTHR43298:SF2">
    <property type="entry name" value="FMN_FAD EXPORTER YEEO-RELATED"/>
    <property type="match status" value="1"/>
</dbReference>
<dbReference type="NCBIfam" id="TIGR00797">
    <property type="entry name" value="matE"/>
    <property type="match status" value="1"/>
</dbReference>
<keyword evidence="2" id="KW-0472">Membrane</keyword>
<feature type="transmembrane region" description="Helical" evidence="2">
    <location>
        <begin position="202"/>
        <end position="221"/>
    </location>
</feature>
<sequence>MPVVMSMPALPPTKPGSVRAEIGPLLALSVPMMLGLSAMTLMGVVDTVMVAPLGTVPLAAVGIASAVAILFVAALWGIVTVAGVRMAQAHGGGDARAVSGEVRAGLALGAATGGAGAVLMLGLLPFLGWIGQPPAVLAALPVYWGLVALGLVPFTMFFVLKALFDTIGRPWAGVGLSYLGVALNVPLNWLLIYHLGLGLTGAGLASLLSQAVNLGVAVLVWRHWAVLAPFRQQAGGIWPRIRAQWRDGWPLTLGYAGEGGSYALIGVMIGWLGAEALAANQIVHAVAGVAYVFPLGMAGAASIRVGLAVGAEEPARLRPLLKAALLIVTTWMLGVMAVLLIAGEAIAGALSDDPAVIAIALTLFLAVAAMQVADGVQSTTLGALRGMMDARWPTMVSLIAYWPVALPAGYVMGFVLNLGAVGVWIGFALGLAVAAVALPLRYWRLTRVPKPTLPH</sequence>
<feature type="transmembrane region" description="Helical" evidence="2">
    <location>
        <begin position="394"/>
        <end position="415"/>
    </location>
</feature>
<proteinExistence type="predicted"/>
<feature type="transmembrane region" description="Helical" evidence="2">
    <location>
        <begin position="323"/>
        <end position="343"/>
    </location>
</feature>
<dbReference type="GO" id="GO:0015297">
    <property type="term" value="F:antiporter activity"/>
    <property type="evidence" value="ECO:0007669"/>
    <property type="project" value="InterPro"/>
</dbReference>
<dbReference type="EMBL" id="AP027266">
    <property type="protein sequence ID" value="BDW86553.1"/>
    <property type="molecule type" value="Genomic_DNA"/>
</dbReference>
<dbReference type="InterPro" id="IPR050222">
    <property type="entry name" value="MATE_MdtK"/>
</dbReference>
<feature type="transmembrane region" description="Helical" evidence="2">
    <location>
        <begin position="176"/>
        <end position="196"/>
    </location>
</feature>
<keyword evidence="2" id="KW-0812">Transmembrane</keyword>
<organism evidence="3 4">
    <name type="scientific">Roseicyclus marinus</name>
    <dbReference type="NCBI Taxonomy" id="2161673"/>
    <lineage>
        <taxon>Bacteria</taxon>
        <taxon>Pseudomonadati</taxon>
        <taxon>Pseudomonadota</taxon>
        <taxon>Alphaproteobacteria</taxon>
        <taxon>Rhodobacterales</taxon>
        <taxon>Roseobacteraceae</taxon>
        <taxon>Roseicyclus</taxon>
    </lineage>
</organism>
<dbReference type="Pfam" id="PF01554">
    <property type="entry name" value="MatE"/>
    <property type="match status" value="2"/>
</dbReference>
<feature type="transmembrane region" description="Helical" evidence="2">
    <location>
        <begin position="142"/>
        <end position="164"/>
    </location>
</feature>
<dbReference type="GO" id="GO:0005886">
    <property type="term" value="C:plasma membrane"/>
    <property type="evidence" value="ECO:0007669"/>
    <property type="project" value="TreeGrafter"/>
</dbReference>
<feature type="transmembrane region" description="Helical" evidence="2">
    <location>
        <begin position="25"/>
        <end position="45"/>
    </location>
</feature>
<feature type="transmembrane region" description="Helical" evidence="2">
    <location>
        <begin position="57"/>
        <end position="84"/>
    </location>
</feature>
<keyword evidence="4" id="KW-1185">Reference proteome</keyword>
<accession>A0AA48HBQ7</accession>
<keyword evidence="2" id="KW-1133">Transmembrane helix</keyword>
<name>A0AA48HBQ7_9RHOB</name>
<dbReference type="GO" id="GO:0042910">
    <property type="term" value="F:xenobiotic transmembrane transporter activity"/>
    <property type="evidence" value="ECO:0007669"/>
    <property type="project" value="InterPro"/>
</dbReference>
<evidence type="ECO:0000313" key="4">
    <source>
        <dbReference type="Proteomes" id="UP001337723"/>
    </source>
</evidence>
<dbReference type="Proteomes" id="UP001337723">
    <property type="component" value="Chromosome"/>
</dbReference>
<feature type="transmembrane region" description="Helical" evidence="2">
    <location>
        <begin position="289"/>
        <end position="311"/>
    </location>
</feature>
<dbReference type="PANTHER" id="PTHR43298">
    <property type="entry name" value="MULTIDRUG RESISTANCE PROTEIN NORM-RELATED"/>
    <property type="match status" value="1"/>
</dbReference>
<evidence type="ECO:0000256" key="1">
    <source>
        <dbReference type="ARBA" id="ARBA00022448"/>
    </source>
</evidence>
<dbReference type="KEGG" id="rmai:MACH21_27300"/>
<dbReference type="InterPro" id="IPR002528">
    <property type="entry name" value="MATE_fam"/>
</dbReference>
<feature type="transmembrane region" description="Helical" evidence="2">
    <location>
        <begin position="105"/>
        <end position="130"/>
    </location>
</feature>
<keyword evidence="1" id="KW-0813">Transport</keyword>
<protein>
    <submittedName>
        <fullName evidence="3">Multidrug resistance protein NorM</fullName>
    </submittedName>
</protein>
<gene>
    <name evidence="3" type="primary">norM</name>
    <name evidence="3" type="ORF">MACH21_27300</name>
</gene>
<feature type="transmembrane region" description="Helical" evidence="2">
    <location>
        <begin position="355"/>
        <end position="373"/>
    </location>
</feature>
<evidence type="ECO:0000256" key="2">
    <source>
        <dbReference type="SAM" id="Phobius"/>
    </source>
</evidence>
<dbReference type="AlphaFoldDB" id="A0AA48HBQ7"/>
<reference evidence="3 4" key="1">
    <citation type="submission" date="2023-01" db="EMBL/GenBank/DDBJ databases">
        <title>Complete genome sequence of Roseicyclus marinus strain Dej080120_10.</title>
        <authorList>
            <person name="Ueki S."/>
            <person name="Maruyama F."/>
        </authorList>
    </citation>
    <scope>NUCLEOTIDE SEQUENCE [LARGE SCALE GENOMIC DNA]</scope>
    <source>
        <strain evidence="3 4">Dej080120_10</strain>
    </source>
</reference>
<evidence type="ECO:0000313" key="3">
    <source>
        <dbReference type="EMBL" id="BDW86553.1"/>
    </source>
</evidence>
<feature type="transmembrane region" description="Helical" evidence="2">
    <location>
        <begin position="421"/>
        <end position="440"/>
    </location>
</feature>